<name>B3MFE6_DROAN</name>
<dbReference type="OMA" id="SYIARPF"/>
<dbReference type="Proteomes" id="UP000007801">
    <property type="component" value="Unassembled WGS sequence"/>
</dbReference>
<sequence>MDLQKSLVWFFNLPSVRYMQIFIVVMGDLLTLSNLLPKHSMYISRPFLVWHHFDADDPDSDWVDKDDQDEEPEVAMGYYLTDDKDSCESD</sequence>
<dbReference type="InParanoid" id="B3MFE6"/>
<dbReference type="HOGENOM" id="CLU_2443109_0_0_1"/>
<protein>
    <submittedName>
        <fullName evidence="2">Uncharacterized protein</fullName>
    </submittedName>
</protein>
<organism evidence="2 3">
    <name type="scientific">Drosophila ananassae</name>
    <name type="common">Fruit fly</name>
    <dbReference type="NCBI Taxonomy" id="7217"/>
    <lineage>
        <taxon>Eukaryota</taxon>
        <taxon>Metazoa</taxon>
        <taxon>Ecdysozoa</taxon>
        <taxon>Arthropoda</taxon>
        <taxon>Hexapoda</taxon>
        <taxon>Insecta</taxon>
        <taxon>Pterygota</taxon>
        <taxon>Neoptera</taxon>
        <taxon>Endopterygota</taxon>
        <taxon>Diptera</taxon>
        <taxon>Brachycera</taxon>
        <taxon>Muscomorpha</taxon>
        <taxon>Ephydroidea</taxon>
        <taxon>Drosophilidae</taxon>
        <taxon>Drosophila</taxon>
        <taxon>Sophophora</taxon>
    </lineage>
</organism>
<dbReference type="EMBL" id="CH902619">
    <property type="protein sequence ID" value="EDV35620.1"/>
    <property type="molecule type" value="Genomic_DNA"/>
</dbReference>
<evidence type="ECO:0000313" key="2">
    <source>
        <dbReference type="EMBL" id="EDV35620.1"/>
    </source>
</evidence>
<keyword evidence="1" id="KW-0472">Membrane</keyword>
<dbReference type="PhylomeDB" id="B3MFE6"/>
<dbReference type="KEGG" id="dan:6495230"/>
<evidence type="ECO:0000313" key="3">
    <source>
        <dbReference type="Proteomes" id="UP000007801"/>
    </source>
</evidence>
<dbReference type="AlphaFoldDB" id="B3MFE6"/>
<keyword evidence="3" id="KW-1185">Reference proteome</keyword>
<keyword evidence="1" id="KW-0812">Transmembrane</keyword>
<dbReference type="GeneID" id="6495230"/>
<gene>
    <name evidence="2" type="primary">Dana\GF12380</name>
    <name evidence="2" type="synonym">dana_GLEANR_12383</name>
    <name evidence="2" type="ORF">GF12380</name>
</gene>
<accession>B3MFE6</accession>
<reference evidence="2 3" key="1">
    <citation type="journal article" date="2007" name="Nature">
        <title>Evolution of genes and genomes on the Drosophila phylogeny.</title>
        <authorList>
            <consortium name="Drosophila 12 Genomes Consortium"/>
            <person name="Clark A.G."/>
            <person name="Eisen M.B."/>
            <person name="Smith D.R."/>
            <person name="Bergman C.M."/>
            <person name="Oliver B."/>
            <person name="Markow T.A."/>
            <person name="Kaufman T.C."/>
            <person name="Kellis M."/>
            <person name="Gelbart W."/>
            <person name="Iyer V.N."/>
            <person name="Pollard D.A."/>
            <person name="Sackton T.B."/>
            <person name="Larracuente A.M."/>
            <person name="Singh N.D."/>
            <person name="Abad J.P."/>
            <person name="Abt D.N."/>
            <person name="Adryan B."/>
            <person name="Aguade M."/>
            <person name="Akashi H."/>
            <person name="Anderson W.W."/>
            <person name="Aquadro C.F."/>
            <person name="Ardell D.H."/>
            <person name="Arguello R."/>
            <person name="Artieri C.G."/>
            <person name="Barbash D.A."/>
            <person name="Barker D."/>
            <person name="Barsanti P."/>
            <person name="Batterham P."/>
            <person name="Batzoglou S."/>
            <person name="Begun D."/>
            <person name="Bhutkar A."/>
            <person name="Blanco E."/>
            <person name="Bosak S.A."/>
            <person name="Bradley R.K."/>
            <person name="Brand A.D."/>
            <person name="Brent M.R."/>
            <person name="Brooks A.N."/>
            <person name="Brown R.H."/>
            <person name="Butlin R.K."/>
            <person name="Caggese C."/>
            <person name="Calvi B.R."/>
            <person name="Bernardo de Carvalho A."/>
            <person name="Caspi A."/>
            <person name="Castrezana S."/>
            <person name="Celniker S.E."/>
            <person name="Chang J.L."/>
            <person name="Chapple C."/>
            <person name="Chatterji S."/>
            <person name="Chinwalla A."/>
            <person name="Civetta A."/>
            <person name="Clifton S.W."/>
            <person name="Comeron J.M."/>
            <person name="Costello J.C."/>
            <person name="Coyne J.A."/>
            <person name="Daub J."/>
            <person name="David R.G."/>
            <person name="Delcher A.L."/>
            <person name="Delehaunty K."/>
            <person name="Do C.B."/>
            <person name="Ebling H."/>
            <person name="Edwards K."/>
            <person name="Eickbush T."/>
            <person name="Evans J.D."/>
            <person name="Filipski A."/>
            <person name="Findeiss S."/>
            <person name="Freyhult E."/>
            <person name="Fulton L."/>
            <person name="Fulton R."/>
            <person name="Garcia A.C."/>
            <person name="Gardiner A."/>
            <person name="Garfield D.A."/>
            <person name="Garvin B.E."/>
            <person name="Gibson G."/>
            <person name="Gilbert D."/>
            <person name="Gnerre S."/>
            <person name="Godfrey J."/>
            <person name="Good R."/>
            <person name="Gotea V."/>
            <person name="Gravely B."/>
            <person name="Greenberg A.J."/>
            <person name="Griffiths-Jones S."/>
            <person name="Gross S."/>
            <person name="Guigo R."/>
            <person name="Gustafson E.A."/>
            <person name="Haerty W."/>
            <person name="Hahn M.W."/>
            <person name="Halligan D.L."/>
            <person name="Halpern A.L."/>
            <person name="Halter G.M."/>
            <person name="Han M.V."/>
            <person name="Heger A."/>
            <person name="Hillier L."/>
            <person name="Hinrichs A.S."/>
            <person name="Holmes I."/>
            <person name="Hoskins R.A."/>
            <person name="Hubisz M.J."/>
            <person name="Hultmark D."/>
            <person name="Huntley M.A."/>
            <person name="Jaffe D.B."/>
            <person name="Jagadeeshan S."/>
            <person name="Jeck W.R."/>
            <person name="Johnson J."/>
            <person name="Jones C.D."/>
            <person name="Jordan W.C."/>
            <person name="Karpen G.H."/>
            <person name="Kataoka E."/>
            <person name="Keightley P.D."/>
            <person name="Kheradpour P."/>
            <person name="Kirkness E.F."/>
            <person name="Koerich L.B."/>
            <person name="Kristiansen K."/>
            <person name="Kudrna D."/>
            <person name="Kulathinal R.J."/>
            <person name="Kumar S."/>
            <person name="Kwok R."/>
            <person name="Lander E."/>
            <person name="Langley C.H."/>
            <person name="Lapoint R."/>
            <person name="Lazzaro B.P."/>
            <person name="Lee S.J."/>
            <person name="Levesque L."/>
            <person name="Li R."/>
            <person name="Lin C.F."/>
            <person name="Lin M.F."/>
            <person name="Lindblad-Toh K."/>
            <person name="Llopart A."/>
            <person name="Long M."/>
            <person name="Low L."/>
            <person name="Lozovsky E."/>
            <person name="Lu J."/>
            <person name="Luo M."/>
            <person name="Machado C.A."/>
            <person name="Makalowski W."/>
            <person name="Marzo M."/>
            <person name="Matsuda M."/>
            <person name="Matzkin L."/>
            <person name="McAllister B."/>
            <person name="McBride C.S."/>
            <person name="McKernan B."/>
            <person name="McKernan K."/>
            <person name="Mendez-Lago M."/>
            <person name="Minx P."/>
            <person name="Mollenhauer M.U."/>
            <person name="Montooth K."/>
            <person name="Mount S.M."/>
            <person name="Mu X."/>
            <person name="Myers E."/>
            <person name="Negre B."/>
            <person name="Newfeld S."/>
            <person name="Nielsen R."/>
            <person name="Noor M.A."/>
            <person name="O'Grady P."/>
            <person name="Pachter L."/>
            <person name="Papaceit M."/>
            <person name="Parisi M.J."/>
            <person name="Parisi M."/>
            <person name="Parts L."/>
            <person name="Pedersen J.S."/>
            <person name="Pesole G."/>
            <person name="Phillippy A.M."/>
            <person name="Ponting C.P."/>
            <person name="Pop M."/>
            <person name="Porcelli D."/>
            <person name="Powell J.R."/>
            <person name="Prohaska S."/>
            <person name="Pruitt K."/>
            <person name="Puig M."/>
            <person name="Quesneville H."/>
            <person name="Ram K.R."/>
            <person name="Rand D."/>
            <person name="Rasmussen M.D."/>
            <person name="Reed L.K."/>
            <person name="Reenan R."/>
            <person name="Reily A."/>
            <person name="Remington K.A."/>
            <person name="Rieger T.T."/>
            <person name="Ritchie M.G."/>
            <person name="Robin C."/>
            <person name="Rogers Y.H."/>
            <person name="Rohde C."/>
            <person name="Rozas J."/>
            <person name="Rubenfield M.J."/>
            <person name="Ruiz A."/>
            <person name="Russo S."/>
            <person name="Salzberg S.L."/>
            <person name="Sanchez-Gracia A."/>
            <person name="Saranga D.J."/>
            <person name="Sato H."/>
            <person name="Schaeffer S.W."/>
            <person name="Schatz M.C."/>
            <person name="Schlenke T."/>
            <person name="Schwartz R."/>
            <person name="Segarra C."/>
            <person name="Singh R.S."/>
            <person name="Sirot L."/>
            <person name="Sirota M."/>
            <person name="Sisneros N.B."/>
            <person name="Smith C.D."/>
            <person name="Smith T.F."/>
            <person name="Spieth J."/>
            <person name="Stage D.E."/>
            <person name="Stark A."/>
            <person name="Stephan W."/>
            <person name="Strausberg R.L."/>
            <person name="Strempel S."/>
            <person name="Sturgill D."/>
            <person name="Sutton G."/>
            <person name="Sutton G.G."/>
            <person name="Tao W."/>
            <person name="Teichmann S."/>
            <person name="Tobari Y.N."/>
            <person name="Tomimura Y."/>
            <person name="Tsolas J.M."/>
            <person name="Valente V.L."/>
            <person name="Venter E."/>
            <person name="Venter J.C."/>
            <person name="Vicario S."/>
            <person name="Vieira F.G."/>
            <person name="Vilella A.J."/>
            <person name="Villasante A."/>
            <person name="Walenz B."/>
            <person name="Wang J."/>
            <person name="Wasserman M."/>
            <person name="Watts T."/>
            <person name="Wilson D."/>
            <person name="Wilson R.K."/>
            <person name="Wing R.A."/>
            <person name="Wolfner M.F."/>
            <person name="Wong A."/>
            <person name="Wong G.K."/>
            <person name="Wu C.I."/>
            <person name="Wu G."/>
            <person name="Yamamoto D."/>
            <person name="Yang H.P."/>
            <person name="Yang S.P."/>
            <person name="Yorke J.A."/>
            <person name="Yoshida K."/>
            <person name="Zdobnov E."/>
            <person name="Zhang P."/>
            <person name="Zhang Y."/>
            <person name="Zimin A.V."/>
            <person name="Baldwin J."/>
            <person name="Abdouelleil A."/>
            <person name="Abdulkadir J."/>
            <person name="Abebe A."/>
            <person name="Abera B."/>
            <person name="Abreu J."/>
            <person name="Acer S.C."/>
            <person name="Aftuck L."/>
            <person name="Alexander A."/>
            <person name="An P."/>
            <person name="Anderson E."/>
            <person name="Anderson S."/>
            <person name="Arachi H."/>
            <person name="Azer M."/>
            <person name="Bachantsang P."/>
            <person name="Barry A."/>
            <person name="Bayul T."/>
            <person name="Berlin A."/>
            <person name="Bessette D."/>
            <person name="Bloom T."/>
            <person name="Blye J."/>
            <person name="Boguslavskiy L."/>
            <person name="Bonnet C."/>
            <person name="Boukhgalter B."/>
            <person name="Bourzgui I."/>
            <person name="Brown A."/>
            <person name="Cahill P."/>
            <person name="Channer S."/>
            <person name="Cheshatsang Y."/>
            <person name="Chuda L."/>
            <person name="Citroen M."/>
            <person name="Collymore A."/>
            <person name="Cooke P."/>
            <person name="Costello M."/>
            <person name="D'Aco K."/>
            <person name="Daza R."/>
            <person name="De Haan G."/>
            <person name="DeGray S."/>
            <person name="DeMaso C."/>
            <person name="Dhargay N."/>
            <person name="Dooley K."/>
            <person name="Dooley E."/>
            <person name="Doricent M."/>
            <person name="Dorje P."/>
            <person name="Dorjee K."/>
            <person name="Dupes A."/>
            <person name="Elong R."/>
            <person name="Falk J."/>
            <person name="Farina A."/>
            <person name="Faro S."/>
            <person name="Ferguson D."/>
            <person name="Fisher S."/>
            <person name="Foley C.D."/>
            <person name="Franke A."/>
            <person name="Friedrich D."/>
            <person name="Gadbois L."/>
            <person name="Gearin G."/>
            <person name="Gearin C.R."/>
            <person name="Giannoukos G."/>
            <person name="Goode T."/>
            <person name="Graham J."/>
            <person name="Grandbois E."/>
            <person name="Grewal S."/>
            <person name="Gyaltsen K."/>
            <person name="Hafez N."/>
            <person name="Hagos B."/>
            <person name="Hall J."/>
            <person name="Henson C."/>
            <person name="Hollinger A."/>
            <person name="Honan T."/>
            <person name="Huard M.D."/>
            <person name="Hughes L."/>
            <person name="Hurhula B."/>
            <person name="Husby M.E."/>
            <person name="Kamat A."/>
            <person name="Kanga B."/>
            <person name="Kashin S."/>
            <person name="Khazanovich D."/>
            <person name="Kisner P."/>
            <person name="Lance K."/>
            <person name="Lara M."/>
            <person name="Lee W."/>
            <person name="Lennon N."/>
            <person name="Letendre F."/>
            <person name="LeVine R."/>
            <person name="Lipovsky A."/>
            <person name="Liu X."/>
            <person name="Liu J."/>
            <person name="Liu S."/>
            <person name="Lokyitsang T."/>
            <person name="Lokyitsang Y."/>
            <person name="Lubonja R."/>
            <person name="Lui A."/>
            <person name="MacDonald P."/>
            <person name="Magnisalis V."/>
            <person name="Maru K."/>
            <person name="Matthews C."/>
            <person name="McCusker W."/>
            <person name="McDonough S."/>
            <person name="Mehta T."/>
            <person name="Meldrim J."/>
            <person name="Meneus L."/>
            <person name="Mihai O."/>
            <person name="Mihalev A."/>
            <person name="Mihova T."/>
            <person name="Mittelman R."/>
            <person name="Mlenga V."/>
            <person name="Montmayeur A."/>
            <person name="Mulrain L."/>
            <person name="Navidi A."/>
            <person name="Naylor J."/>
            <person name="Negash T."/>
            <person name="Nguyen T."/>
            <person name="Nguyen N."/>
            <person name="Nicol R."/>
            <person name="Norbu C."/>
            <person name="Norbu N."/>
            <person name="Novod N."/>
            <person name="O'Neill B."/>
            <person name="Osman S."/>
            <person name="Markiewicz E."/>
            <person name="Oyono O.L."/>
            <person name="Patti C."/>
            <person name="Phunkhang P."/>
            <person name="Pierre F."/>
            <person name="Priest M."/>
            <person name="Raghuraman S."/>
            <person name="Rege F."/>
            <person name="Reyes R."/>
            <person name="Rise C."/>
            <person name="Rogov P."/>
            <person name="Ross K."/>
            <person name="Ryan E."/>
            <person name="Settipalli S."/>
            <person name="Shea T."/>
            <person name="Sherpa N."/>
            <person name="Shi L."/>
            <person name="Shih D."/>
            <person name="Sparrow T."/>
            <person name="Spaulding J."/>
            <person name="Stalker J."/>
            <person name="Stange-Thomann N."/>
            <person name="Stavropoulos S."/>
            <person name="Stone C."/>
            <person name="Strader C."/>
            <person name="Tesfaye S."/>
            <person name="Thomson T."/>
            <person name="Thoulutsang Y."/>
            <person name="Thoulutsang D."/>
            <person name="Topham K."/>
            <person name="Topping I."/>
            <person name="Tsamla T."/>
            <person name="Vassiliev H."/>
            <person name="Vo A."/>
            <person name="Wangchuk T."/>
            <person name="Wangdi T."/>
            <person name="Weiand M."/>
            <person name="Wilkinson J."/>
            <person name="Wilson A."/>
            <person name="Yadav S."/>
            <person name="Young G."/>
            <person name="Yu Q."/>
            <person name="Zembek L."/>
            <person name="Zhong D."/>
            <person name="Zimmer A."/>
            <person name="Zwirko Z."/>
            <person name="Jaffe D.B."/>
            <person name="Alvarez P."/>
            <person name="Brockman W."/>
            <person name="Butler J."/>
            <person name="Chin C."/>
            <person name="Gnerre S."/>
            <person name="Grabherr M."/>
            <person name="Kleber M."/>
            <person name="Mauceli E."/>
            <person name="MacCallum I."/>
        </authorList>
    </citation>
    <scope>NUCLEOTIDE SEQUENCE [LARGE SCALE GENOMIC DNA]</scope>
    <source>
        <strain evidence="3">Tucson 14024-0371.13</strain>
    </source>
</reference>
<keyword evidence="1" id="KW-1133">Transmembrane helix</keyword>
<proteinExistence type="predicted"/>
<feature type="transmembrane region" description="Helical" evidence="1">
    <location>
        <begin position="18"/>
        <end position="36"/>
    </location>
</feature>
<dbReference type="OrthoDB" id="7830672at2759"/>
<evidence type="ECO:0000256" key="1">
    <source>
        <dbReference type="SAM" id="Phobius"/>
    </source>
</evidence>